<name>A0A1D1UFI1_RAMVA</name>
<protein>
    <recommendedName>
        <fullName evidence="1">Piwi domain-containing protein</fullName>
    </recommendedName>
</protein>
<gene>
    <name evidence="2" type="primary">RvY_00039</name>
    <name evidence="2" type="synonym">RvY_00039.2</name>
    <name evidence="2" type="ORF">RvY_00039-2</name>
</gene>
<dbReference type="InterPro" id="IPR003165">
    <property type="entry name" value="Piwi"/>
</dbReference>
<dbReference type="PANTHER" id="PTHR22891">
    <property type="entry name" value="EUKARYOTIC TRANSLATION INITIATION FACTOR 2C"/>
    <property type="match status" value="1"/>
</dbReference>
<dbReference type="SMART" id="SM00950">
    <property type="entry name" value="Piwi"/>
    <property type="match status" value="1"/>
</dbReference>
<accession>A0A1D1UFI1</accession>
<dbReference type="OrthoDB" id="10252740at2759"/>
<organism evidence="2 3">
    <name type="scientific">Ramazzottius varieornatus</name>
    <name type="common">Water bear</name>
    <name type="synonym">Tardigrade</name>
    <dbReference type="NCBI Taxonomy" id="947166"/>
    <lineage>
        <taxon>Eukaryota</taxon>
        <taxon>Metazoa</taxon>
        <taxon>Ecdysozoa</taxon>
        <taxon>Tardigrada</taxon>
        <taxon>Eutardigrada</taxon>
        <taxon>Parachela</taxon>
        <taxon>Hypsibioidea</taxon>
        <taxon>Ramazzottiidae</taxon>
        <taxon>Ramazzottius</taxon>
    </lineage>
</organism>
<evidence type="ECO:0000259" key="1">
    <source>
        <dbReference type="PROSITE" id="PS50822"/>
    </source>
</evidence>
<feature type="domain" description="Piwi" evidence="1">
    <location>
        <begin position="1"/>
        <end position="164"/>
    </location>
</feature>
<dbReference type="SUPFAM" id="SSF53098">
    <property type="entry name" value="Ribonuclease H-like"/>
    <property type="match status" value="1"/>
</dbReference>
<dbReference type="EMBL" id="BDGG01000001">
    <property type="protein sequence ID" value="GAU87145.1"/>
    <property type="molecule type" value="Genomic_DNA"/>
</dbReference>
<dbReference type="STRING" id="947166.A0A1D1UFI1"/>
<keyword evidence="3" id="KW-1185">Reference proteome</keyword>
<reference evidence="2 3" key="1">
    <citation type="journal article" date="2016" name="Nat. Commun.">
        <title>Extremotolerant tardigrade genome and improved radiotolerance of human cultured cells by tardigrade-unique protein.</title>
        <authorList>
            <person name="Hashimoto T."/>
            <person name="Horikawa D.D."/>
            <person name="Saito Y."/>
            <person name="Kuwahara H."/>
            <person name="Kozuka-Hata H."/>
            <person name="Shin-I T."/>
            <person name="Minakuchi Y."/>
            <person name="Ohishi K."/>
            <person name="Motoyama A."/>
            <person name="Aizu T."/>
            <person name="Enomoto A."/>
            <person name="Kondo K."/>
            <person name="Tanaka S."/>
            <person name="Hara Y."/>
            <person name="Koshikawa S."/>
            <person name="Sagara H."/>
            <person name="Miura T."/>
            <person name="Yokobori S."/>
            <person name="Miyagawa K."/>
            <person name="Suzuki Y."/>
            <person name="Kubo T."/>
            <person name="Oyama M."/>
            <person name="Kohara Y."/>
            <person name="Fujiyama A."/>
            <person name="Arakawa K."/>
            <person name="Katayama T."/>
            <person name="Toyoda A."/>
            <person name="Kunieda T."/>
        </authorList>
    </citation>
    <scope>NUCLEOTIDE SEQUENCE [LARGE SCALE GENOMIC DNA]</scope>
    <source>
        <strain evidence="2 3">YOKOZUNA-1</strain>
    </source>
</reference>
<dbReference type="GO" id="GO:0003676">
    <property type="term" value="F:nucleic acid binding"/>
    <property type="evidence" value="ECO:0007669"/>
    <property type="project" value="InterPro"/>
</dbReference>
<proteinExistence type="predicted"/>
<dbReference type="Gene3D" id="3.30.420.10">
    <property type="entry name" value="Ribonuclease H-like superfamily/Ribonuclease H"/>
    <property type="match status" value="1"/>
</dbReference>
<dbReference type="InterPro" id="IPR036397">
    <property type="entry name" value="RNaseH_sf"/>
</dbReference>
<evidence type="ECO:0000313" key="2">
    <source>
        <dbReference type="EMBL" id="GAU87145.1"/>
    </source>
</evidence>
<evidence type="ECO:0000313" key="3">
    <source>
        <dbReference type="Proteomes" id="UP000186922"/>
    </source>
</evidence>
<comment type="caution">
    <text evidence="2">The sequence shown here is derived from an EMBL/GenBank/DDBJ whole genome shotgun (WGS) entry which is preliminary data.</text>
</comment>
<dbReference type="PROSITE" id="PS50822">
    <property type="entry name" value="PIWI"/>
    <property type="match status" value="1"/>
</dbReference>
<dbReference type="Proteomes" id="UP000186922">
    <property type="component" value="Unassembled WGS sequence"/>
</dbReference>
<dbReference type="AlphaFoldDB" id="A0A1D1UFI1"/>
<sequence length="265" mass="29824">MLKAFTQEVTMVLGADVTHPGFGEDVGKPSVAAVVASTNETYTEYVAEVRAQHKKVQESTSLKKKSKTQEIITDLGDMVLDLLEKFYTVNNKALPTLIIFYRDGVSEGQYKEVMKMEVEAIREACFEAYADKPIPPITYIIVGKRHHIRLFATNPADQAGRAKNVPTGTVDFSRVRTQWIPCEKQARWGRGVCFFSSGTIADVKITHFSEFDYYLCSHGGIQVCDNHNTSNETNRWTTSYGLTFVTENRELLIQPTTMSFTTTPR</sequence>
<dbReference type="Pfam" id="PF02171">
    <property type="entry name" value="Piwi"/>
    <property type="match status" value="1"/>
</dbReference>
<dbReference type="InterPro" id="IPR012337">
    <property type="entry name" value="RNaseH-like_sf"/>
</dbReference>